<evidence type="ECO:0000256" key="4">
    <source>
        <dbReference type="RuleBase" id="RU000492"/>
    </source>
</evidence>
<feature type="region of interest" description="Disordered" evidence="6">
    <location>
        <begin position="537"/>
        <end position="590"/>
    </location>
</feature>
<feature type="compositionally biased region" description="Basic residues" evidence="6">
    <location>
        <begin position="38"/>
        <end position="52"/>
    </location>
</feature>
<dbReference type="AlphaFoldDB" id="A0A7R9FVW6"/>
<feature type="region of interest" description="Disordered" evidence="6">
    <location>
        <begin position="301"/>
        <end position="332"/>
    </location>
</feature>
<accession>A0A7R9FVW6</accession>
<keyword evidence="1 4" id="KW-0547">Nucleotide-binding</keyword>
<keyword evidence="4" id="KW-0347">Helicase</keyword>
<dbReference type="GO" id="GO:0016787">
    <property type="term" value="F:hydrolase activity"/>
    <property type="evidence" value="ECO:0007669"/>
    <property type="project" value="UniProtKB-KW"/>
</dbReference>
<dbReference type="InterPro" id="IPR027417">
    <property type="entry name" value="P-loop_NTPase"/>
</dbReference>
<evidence type="ECO:0000259" key="7">
    <source>
        <dbReference type="PROSITE" id="PS51192"/>
    </source>
</evidence>
<feature type="region of interest" description="Disordered" evidence="6">
    <location>
        <begin position="1"/>
        <end position="70"/>
    </location>
</feature>
<feature type="domain" description="Helicase ATP-binding" evidence="7">
    <location>
        <begin position="152"/>
        <end position="362"/>
    </location>
</feature>
<dbReference type="PANTHER" id="PTHR24031">
    <property type="entry name" value="RNA HELICASE"/>
    <property type="match status" value="1"/>
</dbReference>
<comment type="similarity">
    <text evidence="4">Belongs to the DEAD box helicase family.</text>
</comment>
<reference evidence="8" key="1">
    <citation type="submission" date="2020-11" db="EMBL/GenBank/DDBJ databases">
        <authorList>
            <person name="Tran Van P."/>
        </authorList>
    </citation>
    <scope>NUCLEOTIDE SEQUENCE</scope>
</reference>
<dbReference type="InterPro" id="IPR011545">
    <property type="entry name" value="DEAD/DEAH_box_helicase_dom"/>
</dbReference>
<evidence type="ECO:0000256" key="5">
    <source>
        <dbReference type="RuleBase" id="RU365068"/>
    </source>
</evidence>
<name>A0A7R9FVW6_TIMSH</name>
<evidence type="ECO:0000256" key="1">
    <source>
        <dbReference type="ARBA" id="ARBA00022741"/>
    </source>
</evidence>
<evidence type="ECO:0000256" key="6">
    <source>
        <dbReference type="SAM" id="MobiDB-lite"/>
    </source>
</evidence>
<comment type="function">
    <text evidence="5">RNA helicase.</text>
</comment>
<organism evidence="8">
    <name type="scientific">Timema shepardi</name>
    <name type="common">Walking stick</name>
    <dbReference type="NCBI Taxonomy" id="629360"/>
    <lineage>
        <taxon>Eukaryota</taxon>
        <taxon>Metazoa</taxon>
        <taxon>Ecdysozoa</taxon>
        <taxon>Arthropoda</taxon>
        <taxon>Hexapoda</taxon>
        <taxon>Insecta</taxon>
        <taxon>Pterygota</taxon>
        <taxon>Neoptera</taxon>
        <taxon>Polyneoptera</taxon>
        <taxon>Phasmatodea</taxon>
        <taxon>Timematodea</taxon>
        <taxon>Timematoidea</taxon>
        <taxon>Timematidae</taxon>
        <taxon>Timema</taxon>
    </lineage>
</organism>
<dbReference type="SUPFAM" id="SSF52540">
    <property type="entry name" value="P-loop containing nucleoside triphosphate hydrolases"/>
    <property type="match status" value="1"/>
</dbReference>
<proteinExistence type="inferred from homology"/>
<dbReference type="GO" id="GO:0005524">
    <property type="term" value="F:ATP binding"/>
    <property type="evidence" value="ECO:0007669"/>
    <property type="project" value="UniProtKB-UniRule"/>
</dbReference>
<comment type="domain">
    <text evidence="5">The Q motif is unique to and characteristic of the DEAD box family of RNA helicases and controls ATP binding and hydrolysis.</text>
</comment>
<dbReference type="PROSITE" id="PS00039">
    <property type="entry name" value="DEAD_ATP_HELICASE"/>
    <property type="match status" value="1"/>
</dbReference>
<evidence type="ECO:0000256" key="2">
    <source>
        <dbReference type="ARBA" id="ARBA00022801"/>
    </source>
</evidence>
<feature type="compositionally biased region" description="Polar residues" evidence="6">
    <location>
        <begin position="301"/>
        <end position="310"/>
    </location>
</feature>
<dbReference type="EC" id="3.6.4.13" evidence="5"/>
<dbReference type="InterPro" id="IPR014001">
    <property type="entry name" value="Helicase_ATP-bd"/>
</dbReference>
<dbReference type="PROSITE" id="PS51192">
    <property type="entry name" value="HELICASE_ATP_BIND_1"/>
    <property type="match status" value="1"/>
</dbReference>
<sequence>MSLQERNNKQKNSKNKFPADNSPDLSSDISPKDDGFVRKGKVDRKLKTRKKNLANEEEDEGIDVEEKKTYGHGMGKSTSLFANNPDIPMFAHRVIHPVREPVFSSDKFEDLDIHPYTVSFTFRILDFKNKIVSNLKQNLGLEKLTTVQQKSIPVVLSGRDALIRSQTGSGKTLAYALPIVEALQRVRPKVCRADGIRAVVVVPTRELALQSYEVFIKLVKSFTWLVPGCFVGGEKRKSEKARLRKGINILVGTPGRLLDHVQKTESFRLDNVEWLVLDEADRLLDMGYEQEVASFVSALDNQHNSKQQPSLKDHSEYETDPESDPKPLVTTSRSRQTLLLSATLTSAVERLAGLTLKDPVFVDAAVDEDYSEKKSNTQIPTAEPSLVIPESLSQFYVLTPAKLRLVTLATFIIWKCQFTVERKMLIFCATQDMVDFHTELLSSILGASNKRVDNYVDDDSDEDEDDSLVDVEFFKLHGNMTQKMHDEQSLFTRQLLLLKGNFLGVCTAASHSHLDKRVCWTWSHSYHSQYCQPNNTTGRARGLAPGREVADPPLDIPPQLHPPPHPKNNPLRPTINGPQSQTTHAAHETTLIPRTREIYNDPTSFYGRMV</sequence>
<gene>
    <name evidence="8" type="ORF">TSIB3V08_LOCUS904</name>
</gene>
<keyword evidence="5" id="KW-0694">RNA-binding</keyword>
<evidence type="ECO:0000313" key="8">
    <source>
        <dbReference type="EMBL" id="CAD7256624.1"/>
    </source>
</evidence>
<protein>
    <recommendedName>
        <fullName evidence="5">ATP-dependent RNA helicase</fullName>
        <ecNumber evidence="5">3.6.4.13</ecNumber>
    </recommendedName>
</protein>
<keyword evidence="2 4" id="KW-0378">Hydrolase</keyword>
<dbReference type="GO" id="GO:0003724">
    <property type="term" value="F:RNA helicase activity"/>
    <property type="evidence" value="ECO:0007669"/>
    <property type="project" value="UniProtKB-EC"/>
</dbReference>
<dbReference type="EMBL" id="OC000242">
    <property type="protein sequence ID" value="CAD7256624.1"/>
    <property type="molecule type" value="Genomic_DNA"/>
</dbReference>
<dbReference type="SMART" id="SM00487">
    <property type="entry name" value="DEXDc"/>
    <property type="match status" value="1"/>
</dbReference>
<dbReference type="Pfam" id="PF00270">
    <property type="entry name" value="DEAD"/>
    <property type="match status" value="1"/>
</dbReference>
<feature type="compositionally biased region" description="Pro residues" evidence="6">
    <location>
        <begin position="554"/>
        <end position="567"/>
    </location>
</feature>
<keyword evidence="3 4" id="KW-0067">ATP-binding</keyword>
<dbReference type="GO" id="GO:0003723">
    <property type="term" value="F:RNA binding"/>
    <property type="evidence" value="ECO:0007669"/>
    <property type="project" value="UniProtKB-UniRule"/>
</dbReference>
<dbReference type="CDD" id="cd17949">
    <property type="entry name" value="DEADc_DDX31"/>
    <property type="match status" value="1"/>
</dbReference>
<comment type="catalytic activity">
    <reaction evidence="5">
        <text>ATP + H2O = ADP + phosphate + H(+)</text>
        <dbReference type="Rhea" id="RHEA:13065"/>
        <dbReference type="ChEBI" id="CHEBI:15377"/>
        <dbReference type="ChEBI" id="CHEBI:15378"/>
        <dbReference type="ChEBI" id="CHEBI:30616"/>
        <dbReference type="ChEBI" id="CHEBI:43474"/>
        <dbReference type="ChEBI" id="CHEBI:456216"/>
        <dbReference type="EC" id="3.6.4.13"/>
    </reaction>
</comment>
<dbReference type="InterPro" id="IPR000629">
    <property type="entry name" value="RNA-helicase_DEAD-box_CS"/>
</dbReference>
<dbReference type="Gene3D" id="3.40.50.300">
    <property type="entry name" value="P-loop containing nucleotide triphosphate hydrolases"/>
    <property type="match status" value="1"/>
</dbReference>
<evidence type="ECO:0000256" key="3">
    <source>
        <dbReference type="ARBA" id="ARBA00022840"/>
    </source>
</evidence>